<evidence type="ECO:0000256" key="5">
    <source>
        <dbReference type="PROSITE-ProRule" id="PRU00283"/>
    </source>
</evidence>
<feature type="coiled-coil region" evidence="6">
    <location>
        <begin position="147"/>
        <end position="174"/>
    </location>
</feature>
<dbReference type="EMBL" id="QKWK01000003">
    <property type="protein sequence ID" value="TXT13228.1"/>
    <property type="molecule type" value="Genomic_DNA"/>
</dbReference>
<dbReference type="PROSITE" id="PS50067">
    <property type="entry name" value="KINESIN_MOTOR_2"/>
    <property type="match status" value="1"/>
</dbReference>
<dbReference type="SUPFAM" id="SSF52540">
    <property type="entry name" value="P-loop containing nucleoside triphosphate hydrolases"/>
    <property type="match status" value="1"/>
</dbReference>
<proteinExistence type="inferred from homology"/>
<dbReference type="InterPro" id="IPR036961">
    <property type="entry name" value="Kinesin_motor_dom_sf"/>
</dbReference>
<keyword evidence="2 5" id="KW-0547">Nucleotide-binding</keyword>
<feature type="region of interest" description="Disordered" evidence="7">
    <location>
        <begin position="36"/>
        <end position="92"/>
    </location>
</feature>
<name>A0A7D8Z1Q4_VANHU</name>
<protein>
    <recommendedName>
        <fullName evidence="8">Kinesin motor domain-containing protein</fullName>
    </recommendedName>
</protein>
<dbReference type="SMART" id="SM00129">
    <property type="entry name" value="KISc"/>
    <property type="match status" value="1"/>
</dbReference>
<feature type="domain" description="Kinesin motor" evidence="8">
    <location>
        <begin position="174"/>
        <end position="518"/>
    </location>
</feature>
<dbReference type="Pfam" id="PF00225">
    <property type="entry name" value="Kinesin"/>
    <property type="match status" value="1"/>
</dbReference>
<keyword evidence="3 5" id="KW-0067">ATP-binding</keyword>
<evidence type="ECO:0000256" key="6">
    <source>
        <dbReference type="SAM" id="Coils"/>
    </source>
</evidence>
<dbReference type="PRINTS" id="PR00380">
    <property type="entry name" value="KINESINHEAVY"/>
</dbReference>
<feature type="compositionally biased region" description="Basic and acidic residues" evidence="7">
    <location>
        <begin position="36"/>
        <end position="70"/>
    </location>
</feature>
<evidence type="ECO:0000313" key="9">
    <source>
        <dbReference type="EMBL" id="TXT13228.1"/>
    </source>
</evidence>
<keyword evidence="6" id="KW-0175">Coiled coil</keyword>
<dbReference type="PANTHER" id="PTHR47972:SF45">
    <property type="entry name" value="PROTEIN CLARET SEGREGATIONAL"/>
    <property type="match status" value="1"/>
</dbReference>
<dbReference type="OrthoDB" id="3176171at2759"/>
<comment type="caution">
    <text evidence="9">The sequence shown here is derived from an EMBL/GenBank/DDBJ whole genome shotgun (WGS) entry which is preliminary data.</text>
</comment>
<evidence type="ECO:0000256" key="7">
    <source>
        <dbReference type="SAM" id="MobiDB-lite"/>
    </source>
</evidence>
<dbReference type="GO" id="GO:0005874">
    <property type="term" value="C:microtubule"/>
    <property type="evidence" value="ECO:0007669"/>
    <property type="project" value="UniProtKB-KW"/>
</dbReference>
<sequence length="532" mass="58664">MLADAQNHERDTRKKLSEVSEELASLRIAHARETAELQRQLQQKERSNRSLEEEMQQGRDELSQERETIRKLRQTQAEEEAKHMTLSAQLSASQARNSALQDEVERGALAVSAMKAELEVARLKALQVEDDAAQRISEAQAECDAKVAAVEDELRNAETIRRKLHNQVQELKGNIRVFARVRPALAHEENSPEGLAQIAYGDERQAQETGQSHLTVTTRSESATGKEREQVLTFQFDQVFQPKDGQKEVFEEIMMLAQSVLDGYNVCIFAYGQTGSGKSWTMEGGEGENAGMIPRAIDMIFAVSNQLKDRGWNYQMEGTFLEVYNEVINDLLGSGQFDSRKHEIKIDKDNVMTVTDVVSLPLSNPRQVSVLLERARSRRAVAATLMNERSSRSHSVFSLKVKGSNPLSGEECSGILNLVDLAGSERLASSGAGANKDRLKETININKSLSALADVISALGQGQQGGHVPYRNSTLTRLLQTSLSGSSKTLMFCNLSPLNAHLGETVCSLRFATKVNTTPAGNAKRSHGRASG</sequence>
<evidence type="ECO:0000256" key="2">
    <source>
        <dbReference type="ARBA" id="ARBA00022741"/>
    </source>
</evidence>
<feature type="compositionally biased region" description="Basic and acidic residues" evidence="7">
    <location>
        <begin position="1"/>
        <end position="18"/>
    </location>
</feature>
<reference evidence="9 10" key="1">
    <citation type="journal article" date="2019" name="PLoS Genet.">
        <title>Convergent evolution of linked mating-type loci in basidiomycete fungi.</title>
        <authorList>
            <person name="Sun S."/>
            <person name="Coelho M.A."/>
            <person name="Heitman J."/>
            <person name="Nowrousian M."/>
        </authorList>
    </citation>
    <scope>NUCLEOTIDE SEQUENCE [LARGE SCALE GENOMIC DNA]</scope>
    <source>
        <strain evidence="9 10">CBS 4282</strain>
    </source>
</reference>
<dbReference type="AlphaFoldDB" id="A0A7D8Z1Q4"/>
<keyword evidence="1" id="KW-0493">Microtubule</keyword>
<feature type="region of interest" description="Disordered" evidence="7">
    <location>
        <begin position="1"/>
        <end position="22"/>
    </location>
</feature>
<dbReference type="Gene3D" id="3.40.850.10">
    <property type="entry name" value="Kinesin motor domain"/>
    <property type="match status" value="1"/>
</dbReference>
<dbReference type="GO" id="GO:0005524">
    <property type="term" value="F:ATP binding"/>
    <property type="evidence" value="ECO:0007669"/>
    <property type="project" value="UniProtKB-UniRule"/>
</dbReference>
<dbReference type="InterPro" id="IPR027640">
    <property type="entry name" value="Kinesin-like_fam"/>
</dbReference>
<dbReference type="PANTHER" id="PTHR47972">
    <property type="entry name" value="KINESIN-LIKE PROTEIN KLP-3"/>
    <property type="match status" value="1"/>
</dbReference>
<dbReference type="InterPro" id="IPR001752">
    <property type="entry name" value="Kinesin_motor_dom"/>
</dbReference>
<keyword evidence="10" id="KW-1185">Reference proteome</keyword>
<dbReference type="InterPro" id="IPR027417">
    <property type="entry name" value="P-loop_NTPase"/>
</dbReference>
<evidence type="ECO:0000256" key="3">
    <source>
        <dbReference type="ARBA" id="ARBA00022840"/>
    </source>
</evidence>
<dbReference type="GO" id="GO:0007018">
    <property type="term" value="P:microtubule-based movement"/>
    <property type="evidence" value="ECO:0007669"/>
    <property type="project" value="InterPro"/>
</dbReference>
<keyword evidence="4 5" id="KW-0505">Motor protein</keyword>
<organism evidence="9 10">
    <name type="scientific">Vanrija humicola</name>
    <name type="common">Yeast</name>
    <name type="synonym">Cryptococcus humicola</name>
    <dbReference type="NCBI Taxonomy" id="5417"/>
    <lineage>
        <taxon>Eukaryota</taxon>
        <taxon>Fungi</taxon>
        <taxon>Dikarya</taxon>
        <taxon>Basidiomycota</taxon>
        <taxon>Agaricomycotina</taxon>
        <taxon>Tremellomycetes</taxon>
        <taxon>Trichosporonales</taxon>
        <taxon>Trichosporonaceae</taxon>
        <taxon>Vanrija</taxon>
    </lineage>
</organism>
<feature type="binding site" evidence="5">
    <location>
        <begin position="272"/>
        <end position="279"/>
    </location>
    <ligand>
        <name>ATP</name>
        <dbReference type="ChEBI" id="CHEBI:30616"/>
    </ligand>
</feature>
<evidence type="ECO:0000313" key="10">
    <source>
        <dbReference type="Proteomes" id="UP000473826"/>
    </source>
</evidence>
<evidence type="ECO:0000256" key="4">
    <source>
        <dbReference type="ARBA" id="ARBA00023175"/>
    </source>
</evidence>
<evidence type="ECO:0000259" key="8">
    <source>
        <dbReference type="PROSITE" id="PS50067"/>
    </source>
</evidence>
<dbReference type="GO" id="GO:0003777">
    <property type="term" value="F:microtubule motor activity"/>
    <property type="evidence" value="ECO:0007669"/>
    <property type="project" value="InterPro"/>
</dbReference>
<dbReference type="Proteomes" id="UP000473826">
    <property type="component" value="Unassembled WGS sequence"/>
</dbReference>
<accession>A0A7D8Z1Q4</accession>
<evidence type="ECO:0000256" key="1">
    <source>
        <dbReference type="ARBA" id="ARBA00022701"/>
    </source>
</evidence>
<dbReference type="GO" id="GO:0008017">
    <property type="term" value="F:microtubule binding"/>
    <property type="evidence" value="ECO:0007669"/>
    <property type="project" value="InterPro"/>
</dbReference>
<gene>
    <name evidence="9" type="ORF">VHUM_01629</name>
</gene>
<comment type="similarity">
    <text evidence="5">Belongs to the TRAFAC class myosin-kinesin ATPase superfamily. Kinesin family.</text>
</comment>